<evidence type="ECO:0000313" key="1">
    <source>
        <dbReference type="EnsemblMetazoa" id="GPPI049544-PA"/>
    </source>
</evidence>
<dbReference type="Proteomes" id="UP000092460">
    <property type="component" value="Unassembled WGS sequence"/>
</dbReference>
<dbReference type="EnsemblMetazoa" id="GPPI049544-RA">
    <property type="protein sequence ID" value="GPPI049544-PA"/>
    <property type="gene ID" value="GPPI049544"/>
</dbReference>
<proteinExistence type="predicted"/>
<protein>
    <submittedName>
        <fullName evidence="1">Uncharacterized protein</fullName>
    </submittedName>
</protein>
<dbReference type="EMBL" id="JXJN01025918">
    <property type="status" value="NOT_ANNOTATED_CDS"/>
    <property type="molecule type" value="Genomic_DNA"/>
</dbReference>
<keyword evidence="2" id="KW-1185">Reference proteome</keyword>
<dbReference type="VEuPathDB" id="VectorBase:GPPI049544"/>
<evidence type="ECO:0000313" key="2">
    <source>
        <dbReference type="Proteomes" id="UP000092460"/>
    </source>
</evidence>
<name>A0A1B0C5A9_9MUSC</name>
<dbReference type="AlphaFoldDB" id="A0A1B0C5A9"/>
<reference evidence="1" key="2">
    <citation type="submission" date="2020-05" db="UniProtKB">
        <authorList>
            <consortium name="EnsemblMetazoa"/>
        </authorList>
    </citation>
    <scope>IDENTIFICATION</scope>
    <source>
        <strain evidence="1">IAEA</strain>
    </source>
</reference>
<accession>A0A1B0C5A9</accession>
<organism evidence="1 2">
    <name type="scientific">Glossina palpalis gambiensis</name>
    <dbReference type="NCBI Taxonomy" id="67801"/>
    <lineage>
        <taxon>Eukaryota</taxon>
        <taxon>Metazoa</taxon>
        <taxon>Ecdysozoa</taxon>
        <taxon>Arthropoda</taxon>
        <taxon>Hexapoda</taxon>
        <taxon>Insecta</taxon>
        <taxon>Pterygota</taxon>
        <taxon>Neoptera</taxon>
        <taxon>Endopterygota</taxon>
        <taxon>Diptera</taxon>
        <taxon>Brachycera</taxon>
        <taxon>Muscomorpha</taxon>
        <taxon>Hippoboscoidea</taxon>
        <taxon>Glossinidae</taxon>
        <taxon>Glossina</taxon>
    </lineage>
</organism>
<sequence>MSDYPYLRASPLAPLDCGSPIRRRRNQHDICHRLVGKLFDRGNSIEHPTLRRTPKPDKARPGHTLRHAIITAAKGLSPAAGQQDRLWSVPTPEPREAQRTRIKIAAVLLELATEEGETRASAIEPVDSADDVAIITPPAEVRAMTVGEPVRMTTANETMKPRTNEEPISLGVIVPNSPDDELLHITPTIGLLGGAPATPKPILGEGDEWNISIRAQPDLYGMNTAQTYAEATAALHKDIVPLGHIESSINVPSR</sequence>
<reference evidence="2" key="1">
    <citation type="submission" date="2015-01" db="EMBL/GenBank/DDBJ databases">
        <authorList>
            <person name="Aksoy S."/>
            <person name="Warren W."/>
            <person name="Wilson R.K."/>
        </authorList>
    </citation>
    <scope>NUCLEOTIDE SEQUENCE [LARGE SCALE GENOMIC DNA]</scope>
    <source>
        <strain evidence="2">IAEA</strain>
    </source>
</reference>